<comment type="caution">
    <text evidence="1">The sequence shown here is derived from an EMBL/GenBank/DDBJ whole genome shotgun (WGS) entry which is preliminary data.</text>
</comment>
<feature type="non-terminal residue" evidence="1">
    <location>
        <position position="274"/>
    </location>
</feature>
<dbReference type="EMBL" id="BART01027773">
    <property type="protein sequence ID" value="GAG97136.1"/>
    <property type="molecule type" value="Genomic_DNA"/>
</dbReference>
<dbReference type="AlphaFoldDB" id="X1DL41"/>
<organism evidence="1">
    <name type="scientific">marine sediment metagenome</name>
    <dbReference type="NCBI Taxonomy" id="412755"/>
    <lineage>
        <taxon>unclassified sequences</taxon>
        <taxon>metagenomes</taxon>
        <taxon>ecological metagenomes</taxon>
    </lineage>
</organism>
<feature type="non-terminal residue" evidence="1">
    <location>
        <position position="1"/>
    </location>
</feature>
<name>X1DL41_9ZZZZ</name>
<evidence type="ECO:0000313" key="1">
    <source>
        <dbReference type="EMBL" id="GAG97136.1"/>
    </source>
</evidence>
<protein>
    <recommendedName>
        <fullName evidence="2">MalT-like TPR region domain-containing protein</fullName>
    </recommendedName>
</protein>
<accession>X1DL41</accession>
<evidence type="ECO:0008006" key="2">
    <source>
        <dbReference type="Google" id="ProtNLM"/>
    </source>
</evidence>
<sequence>EQVVEEEIVVHELTVIALLNLCDLLVTELQISGDAEVLKGVQAYQSRLFEIAENQHSFWLLAETYVLQSKLLLLDLNVEEARRLLTQAQRLADEKGLRRLAARISDEHDALLEELDTWEELSQRQASLIERTNLARINEHVEHMFRQSVLEDQDIVEDEPIMLMILSEDGFRVYSKTFTLTVEVNERMIGGFLQAVQRFSHEVFSQAIDRIMFETYKLLIRLKDPLTFCYVYKGQSYSAQQKLDQFIDEVLSRSAVWDPLLEQAKTGRTLDSDS</sequence>
<gene>
    <name evidence="1" type="ORF">S01H4_49152</name>
</gene>
<reference evidence="1" key="1">
    <citation type="journal article" date="2014" name="Front. Microbiol.">
        <title>High frequency of phylogenetically diverse reductive dehalogenase-homologous genes in deep subseafloor sedimentary metagenomes.</title>
        <authorList>
            <person name="Kawai M."/>
            <person name="Futagami T."/>
            <person name="Toyoda A."/>
            <person name="Takaki Y."/>
            <person name="Nishi S."/>
            <person name="Hori S."/>
            <person name="Arai W."/>
            <person name="Tsubouchi T."/>
            <person name="Morono Y."/>
            <person name="Uchiyama I."/>
            <person name="Ito T."/>
            <person name="Fujiyama A."/>
            <person name="Inagaki F."/>
            <person name="Takami H."/>
        </authorList>
    </citation>
    <scope>NUCLEOTIDE SEQUENCE</scope>
    <source>
        <strain evidence="1">Expedition CK06-06</strain>
    </source>
</reference>
<proteinExistence type="predicted"/>